<dbReference type="PANTHER" id="PTHR11012">
    <property type="entry name" value="PROTEIN KINASE-LIKE DOMAIN-CONTAINING"/>
    <property type="match status" value="1"/>
</dbReference>
<dbReference type="InterPro" id="IPR011009">
    <property type="entry name" value="Kinase-like_dom_sf"/>
</dbReference>
<dbReference type="SUPFAM" id="SSF56112">
    <property type="entry name" value="Protein kinase-like (PK-like)"/>
    <property type="match status" value="1"/>
</dbReference>
<reference evidence="3 4" key="1">
    <citation type="journal article" date="2024" name="bioRxiv">
        <title>A reference genome for Trichogramma kaykai: A tiny desert-dwelling parasitoid wasp with competing sex-ratio distorters.</title>
        <authorList>
            <person name="Culotta J."/>
            <person name="Lindsey A.R."/>
        </authorList>
    </citation>
    <scope>NUCLEOTIDE SEQUENCE [LARGE SCALE GENOMIC DNA]</scope>
    <source>
        <strain evidence="3 4">KSX58</strain>
    </source>
</reference>
<keyword evidence="4" id="KW-1185">Reference proteome</keyword>
<evidence type="ECO:0000259" key="2">
    <source>
        <dbReference type="SMART" id="SM00587"/>
    </source>
</evidence>
<dbReference type="EMBL" id="JBJJXI010000096">
    <property type="protein sequence ID" value="KAL3393656.1"/>
    <property type="molecule type" value="Genomic_DNA"/>
</dbReference>
<dbReference type="PANTHER" id="PTHR11012:SF55">
    <property type="entry name" value="BHLH DOMAIN-CONTAINING PROTEIN"/>
    <property type="match status" value="1"/>
</dbReference>
<dbReference type="Proteomes" id="UP001627154">
    <property type="component" value="Unassembled WGS sequence"/>
</dbReference>
<dbReference type="InterPro" id="IPR015897">
    <property type="entry name" value="CHK_kinase-like"/>
</dbReference>
<organism evidence="3 4">
    <name type="scientific">Trichogramma kaykai</name>
    <dbReference type="NCBI Taxonomy" id="54128"/>
    <lineage>
        <taxon>Eukaryota</taxon>
        <taxon>Metazoa</taxon>
        <taxon>Ecdysozoa</taxon>
        <taxon>Arthropoda</taxon>
        <taxon>Hexapoda</taxon>
        <taxon>Insecta</taxon>
        <taxon>Pterygota</taxon>
        <taxon>Neoptera</taxon>
        <taxon>Endopterygota</taxon>
        <taxon>Hymenoptera</taxon>
        <taxon>Apocrita</taxon>
        <taxon>Proctotrupomorpha</taxon>
        <taxon>Chalcidoidea</taxon>
        <taxon>Trichogrammatidae</taxon>
        <taxon>Trichogramma</taxon>
    </lineage>
</organism>
<protein>
    <recommendedName>
        <fullName evidence="2">CHK kinase-like domain-containing protein</fullName>
    </recommendedName>
</protein>
<proteinExistence type="predicted"/>
<sequence length="447" mass="52613">MTGDCGRFVESTVTRDQLPKQAPKQQPKQQQQQQRIDVRYLESLLRQCLDSESLVLLDRKISSLVPIDESYGSLVLQIEAKVRNFDESQSETVLHLVAKTPNKSDRPYFDFARCMKKEAYVYHELMPVYRQLERQMDVPEDELIDILPRYVGHRFSLGDRLSSDRVDDDAVLLMENLCLKGFYTCDRILGMDKAHAGKALEALARYHALGIALKQRRPDYFESRVVAHARINSRDYSQIDEGLDSILRMFHDAELDYRSLLERQLPTILERFEAYRGGKTNAARPREPWATVTHGDFWLKNVLYRKDDKGTINDVKLIDYQAYLFNSPLKDLPHFLYMGLDDRARERDFDALVDLYYDEFLKNLKRLEIDASPFTRPAFDEELKRQALDEMPMMILVFKFYVHDLKGKYENSSELMLNVFRSDCCRKPAFRERLLHIVRFYEDRGWL</sequence>
<evidence type="ECO:0000313" key="3">
    <source>
        <dbReference type="EMBL" id="KAL3393656.1"/>
    </source>
</evidence>
<feature type="region of interest" description="Disordered" evidence="1">
    <location>
        <begin position="12"/>
        <end position="33"/>
    </location>
</feature>
<evidence type="ECO:0000256" key="1">
    <source>
        <dbReference type="SAM" id="MobiDB-lite"/>
    </source>
</evidence>
<accession>A0ABD2WM35</accession>
<gene>
    <name evidence="3" type="ORF">TKK_011923</name>
</gene>
<evidence type="ECO:0000313" key="4">
    <source>
        <dbReference type="Proteomes" id="UP001627154"/>
    </source>
</evidence>
<dbReference type="Gene3D" id="3.90.1200.10">
    <property type="match status" value="1"/>
</dbReference>
<dbReference type="AlphaFoldDB" id="A0ABD2WM35"/>
<dbReference type="Pfam" id="PF02958">
    <property type="entry name" value="EcKL"/>
    <property type="match status" value="1"/>
</dbReference>
<dbReference type="SMART" id="SM00587">
    <property type="entry name" value="CHK"/>
    <property type="match status" value="1"/>
</dbReference>
<feature type="compositionally biased region" description="Low complexity" evidence="1">
    <location>
        <begin position="19"/>
        <end position="33"/>
    </location>
</feature>
<name>A0ABD2WM35_9HYME</name>
<dbReference type="InterPro" id="IPR004119">
    <property type="entry name" value="EcKL"/>
</dbReference>
<comment type="caution">
    <text evidence="3">The sequence shown here is derived from an EMBL/GenBank/DDBJ whole genome shotgun (WGS) entry which is preliminary data.</text>
</comment>
<feature type="domain" description="CHK kinase-like" evidence="2">
    <location>
        <begin position="172"/>
        <end position="366"/>
    </location>
</feature>